<protein>
    <submittedName>
        <fullName evidence="2">DinB family protein</fullName>
    </submittedName>
</protein>
<keyword evidence="3" id="KW-1185">Reference proteome</keyword>
<dbReference type="Pfam" id="PF12867">
    <property type="entry name" value="DinB_2"/>
    <property type="match status" value="1"/>
</dbReference>
<reference evidence="2 3" key="1">
    <citation type="submission" date="2020-04" db="EMBL/GenBank/DDBJ databases">
        <title>Genome sequencing of novel species.</title>
        <authorList>
            <person name="Heo J."/>
            <person name="Kim S.-J."/>
            <person name="Kim J.-S."/>
            <person name="Hong S.-B."/>
            <person name="Kwon S.-W."/>
        </authorList>
    </citation>
    <scope>NUCLEOTIDE SEQUENCE [LARGE SCALE GENOMIC DNA]</scope>
    <source>
        <strain evidence="2 3">CJU-R4</strain>
    </source>
</reference>
<dbReference type="Gene3D" id="1.20.120.450">
    <property type="entry name" value="dinb family like domain"/>
    <property type="match status" value="1"/>
</dbReference>
<proteinExistence type="predicted"/>
<name>A0A7L5DHN6_9BACT</name>
<dbReference type="InterPro" id="IPR024775">
    <property type="entry name" value="DinB-like"/>
</dbReference>
<gene>
    <name evidence="2" type="ORF">HH216_04735</name>
</gene>
<dbReference type="SUPFAM" id="SSF109854">
    <property type="entry name" value="DinB/YfiT-like putative metalloenzymes"/>
    <property type="match status" value="1"/>
</dbReference>
<evidence type="ECO:0000259" key="1">
    <source>
        <dbReference type="Pfam" id="PF12867"/>
    </source>
</evidence>
<organism evidence="2 3">
    <name type="scientific">Spirosoma rhododendri</name>
    <dbReference type="NCBI Taxonomy" id="2728024"/>
    <lineage>
        <taxon>Bacteria</taxon>
        <taxon>Pseudomonadati</taxon>
        <taxon>Bacteroidota</taxon>
        <taxon>Cytophagia</taxon>
        <taxon>Cytophagales</taxon>
        <taxon>Cytophagaceae</taxon>
        <taxon>Spirosoma</taxon>
    </lineage>
</organism>
<feature type="domain" description="DinB-like" evidence="1">
    <location>
        <begin position="35"/>
        <end position="163"/>
    </location>
</feature>
<evidence type="ECO:0000313" key="3">
    <source>
        <dbReference type="Proteomes" id="UP000501128"/>
    </source>
</evidence>
<dbReference type="Proteomes" id="UP000501128">
    <property type="component" value="Chromosome"/>
</dbReference>
<evidence type="ECO:0000313" key="2">
    <source>
        <dbReference type="EMBL" id="QJD77809.1"/>
    </source>
</evidence>
<dbReference type="KEGG" id="srho:HH216_04735"/>
<dbReference type="RefSeq" id="WP_169549753.1">
    <property type="nucleotide sequence ID" value="NZ_CP051677.1"/>
</dbReference>
<accession>A0A7L5DHN6</accession>
<dbReference type="EMBL" id="CP051677">
    <property type="protein sequence ID" value="QJD77809.1"/>
    <property type="molecule type" value="Genomic_DNA"/>
</dbReference>
<sequence>MTQNDLPAMPPFFDRYINLVPKSDVLDALKQAASFDALIDAPTLERLGDRRYAPGKWTVTDILQHIIDTERILAYRALRIARNDKTPLPGFDEESFAEFTNAANRTVADLYEEYEQQRASTIRLFSSFTDEMLLRSGTASDKPISTLALGFVLVGHAQHHVNILRERYLPLLA</sequence>
<dbReference type="InterPro" id="IPR034660">
    <property type="entry name" value="DinB/YfiT-like"/>
</dbReference>
<dbReference type="AlphaFoldDB" id="A0A7L5DHN6"/>